<feature type="domain" description="PucR C-terminal helix-turn-helix" evidence="2">
    <location>
        <begin position="487"/>
        <end position="544"/>
    </location>
</feature>
<keyword evidence="5" id="KW-1185">Reference proteome</keyword>
<organism evidence="4 5">
    <name type="scientific">Nocardia macrotermitis</name>
    <dbReference type="NCBI Taxonomy" id="2585198"/>
    <lineage>
        <taxon>Bacteria</taxon>
        <taxon>Bacillati</taxon>
        <taxon>Actinomycetota</taxon>
        <taxon>Actinomycetes</taxon>
        <taxon>Mycobacteriales</taxon>
        <taxon>Nocardiaceae</taxon>
        <taxon>Nocardia</taxon>
    </lineage>
</organism>
<evidence type="ECO:0008006" key="6">
    <source>
        <dbReference type="Google" id="ProtNLM"/>
    </source>
</evidence>
<dbReference type="InterPro" id="IPR025736">
    <property type="entry name" value="PucR_C-HTH_dom"/>
</dbReference>
<feature type="domain" description="CdaR GGDEF-like" evidence="3">
    <location>
        <begin position="307"/>
        <end position="431"/>
    </location>
</feature>
<evidence type="ECO:0000256" key="1">
    <source>
        <dbReference type="ARBA" id="ARBA00006754"/>
    </source>
</evidence>
<comment type="caution">
    <text evidence="4">The sequence shown here is derived from an EMBL/GenBank/DDBJ whole genome shotgun (WGS) entry which is preliminary data.</text>
</comment>
<dbReference type="Proteomes" id="UP000438448">
    <property type="component" value="Unassembled WGS sequence"/>
</dbReference>
<accession>A0A7K0D6C6</accession>
<dbReference type="Pfam" id="PF17853">
    <property type="entry name" value="GGDEF_2"/>
    <property type="match status" value="1"/>
</dbReference>
<evidence type="ECO:0000313" key="4">
    <source>
        <dbReference type="EMBL" id="MQY21277.1"/>
    </source>
</evidence>
<dbReference type="Pfam" id="PF13556">
    <property type="entry name" value="HTH_30"/>
    <property type="match status" value="1"/>
</dbReference>
<evidence type="ECO:0000259" key="3">
    <source>
        <dbReference type="Pfam" id="PF17853"/>
    </source>
</evidence>
<sequence length="558" mass="60490">MKSVNQFIPLSELLSALTSSVVTLVDTPEGDDVMVGSVAFLDPDDPVPEAAPAQPLPELYLQVGVSDADAAHWLRELTRHCPARYRPRALFSKGAEELREAARAAGLALIAVHPHARWEMVHALVGRIIGQGGGPLTVTATPALDTDLFGLAASVAESTHGLVTIEDDQSRVLAYSADSSACADAVRRLSVLGRQGPPGYLHWLQREGIFDRLRNTGDTVEVPAQLEWETKRRIAIGIREPGVPGIRPRTVLGTIWVQEGAEPLRSDSPRVLRGAASIAARVIWRTRHAPTTDALLIQRLFGAHGGDVDVAAFAETFGVAADGRAAVVGFARHTDEPEPAHRTHDAVHRGAVTLRLHASAFRQDCVTTVIGDRLYVLFPEHHSADRVTSWTRQVIEQLADRSGLRLRAAIASPVDGLADAARARAEVDRVLDRTADLPDADTVTTLAHSRTTVLLAEILTLIADQPQLRDPRLDTLVAYDAKYSADLLASLDAYLARHGDVRTAATDLSIHPNTLRYRVRRATQLMGLDLDSAPDRLLLEIQLAVHRSATPPPAETRN</sequence>
<dbReference type="EMBL" id="WEGK01000009">
    <property type="protein sequence ID" value="MQY21277.1"/>
    <property type="molecule type" value="Genomic_DNA"/>
</dbReference>
<dbReference type="AlphaFoldDB" id="A0A7K0D6C6"/>
<dbReference type="InterPro" id="IPR051448">
    <property type="entry name" value="CdaR-like_regulators"/>
</dbReference>
<dbReference type="Gene3D" id="1.10.10.2840">
    <property type="entry name" value="PucR C-terminal helix-turn-helix domain"/>
    <property type="match status" value="1"/>
</dbReference>
<dbReference type="InterPro" id="IPR041522">
    <property type="entry name" value="CdaR_GGDEF"/>
</dbReference>
<evidence type="ECO:0000313" key="5">
    <source>
        <dbReference type="Proteomes" id="UP000438448"/>
    </source>
</evidence>
<dbReference type="OrthoDB" id="3190266at2"/>
<proteinExistence type="inferred from homology"/>
<protein>
    <recommendedName>
        <fullName evidence="6">PucR family transcriptional regulator</fullName>
    </recommendedName>
</protein>
<comment type="similarity">
    <text evidence="1">Belongs to the CdaR family.</text>
</comment>
<dbReference type="PANTHER" id="PTHR33744">
    <property type="entry name" value="CARBOHYDRATE DIACID REGULATOR"/>
    <property type="match status" value="1"/>
</dbReference>
<dbReference type="PANTHER" id="PTHR33744:SF17">
    <property type="entry name" value="CONSERVED PROTEIN"/>
    <property type="match status" value="1"/>
</dbReference>
<gene>
    <name evidence="4" type="ORF">NRB20_43870</name>
</gene>
<dbReference type="InterPro" id="IPR042070">
    <property type="entry name" value="PucR_C-HTH_sf"/>
</dbReference>
<reference evidence="4 5" key="1">
    <citation type="submission" date="2019-10" db="EMBL/GenBank/DDBJ databases">
        <title>Nocardia macrotermitis sp. nov. and Nocardia aurantia sp. nov., isolated from the gut of fungus growing-termite Macrotermes natalensis.</title>
        <authorList>
            <person name="Benndorf R."/>
            <person name="Schwitalla J."/>
            <person name="Martin K."/>
            <person name="De Beer W."/>
            <person name="Kaster A.-K."/>
            <person name="Vollmers J."/>
            <person name="Poulsen M."/>
            <person name="Beemelmanns C."/>
        </authorList>
    </citation>
    <scope>NUCLEOTIDE SEQUENCE [LARGE SCALE GENOMIC DNA]</scope>
    <source>
        <strain evidence="4 5">RB20</strain>
    </source>
</reference>
<name>A0A7K0D6C6_9NOCA</name>
<evidence type="ECO:0000259" key="2">
    <source>
        <dbReference type="Pfam" id="PF13556"/>
    </source>
</evidence>